<gene>
    <name evidence="12 14" type="primary">yidC</name>
    <name evidence="14" type="ORF">GH741_17310</name>
</gene>
<name>A0A6A8DFC2_9BACI</name>
<sequence>MRKKVFLLLALVGMLVVLSGCMEVDQDITRESTGIWNVYFVYPLSWLIIYFAEATNENYGLSIVVVTILIRLVLLPLNIKQLKSSKAMQEIQPELKKVRDKYSSKDSKTQQKLQQETMELFQKNGVNPLAGCLPLIVQMPILIAFYHAIMRTAEIKEHEFLWFQLGQPDYILPIVAAVATFAQQKLMMAGNASMQQGGQMAAQMTMMLYMMPIMIGVVAFFFPSALALYWVVGNIFMVGQTLLINKPLRKKMDAETGGNKK</sequence>
<keyword evidence="7 12" id="KW-1133">Transmembrane helix</keyword>
<organism evidence="14 15">
    <name type="scientific">Aquibacillus halophilus</name>
    <dbReference type="NCBI Taxonomy" id="930132"/>
    <lineage>
        <taxon>Bacteria</taxon>
        <taxon>Bacillati</taxon>
        <taxon>Bacillota</taxon>
        <taxon>Bacilli</taxon>
        <taxon>Bacillales</taxon>
        <taxon>Bacillaceae</taxon>
        <taxon>Aquibacillus</taxon>
    </lineage>
</organism>
<dbReference type="GO" id="GO:0005886">
    <property type="term" value="C:plasma membrane"/>
    <property type="evidence" value="ECO:0007669"/>
    <property type="project" value="UniProtKB-SubCell"/>
</dbReference>
<dbReference type="OrthoDB" id="9780552at2"/>
<evidence type="ECO:0000256" key="9">
    <source>
        <dbReference type="ARBA" id="ARBA00023139"/>
    </source>
</evidence>
<evidence type="ECO:0000256" key="7">
    <source>
        <dbReference type="ARBA" id="ARBA00022989"/>
    </source>
</evidence>
<dbReference type="Pfam" id="PF02096">
    <property type="entry name" value="60KD_IMP"/>
    <property type="match status" value="1"/>
</dbReference>
<dbReference type="Proteomes" id="UP000799092">
    <property type="component" value="Unassembled WGS sequence"/>
</dbReference>
<evidence type="ECO:0000313" key="14">
    <source>
        <dbReference type="EMBL" id="MRH44405.1"/>
    </source>
</evidence>
<evidence type="ECO:0000256" key="6">
    <source>
        <dbReference type="ARBA" id="ARBA00022927"/>
    </source>
</evidence>
<keyword evidence="9" id="KW-0564">Palmitate</keyword>
<keyword evidence="2 12" id="KW-0813">Transport</keyword>
<keyword evidence="11 12" id="KW-0449">Lipoprotein</keyword>
<dbReference type="AlphaFoldDB" id="A0A6A8DFC2"/>
<reference evidence="14" key="1">
    <citation type="submission" date="2019-11" db="EMBL/GenBank/DDBJ databases">
        <authorList>
            <person name="Li J."/>
        </authorList>
    </citation>
    <scope>NUCLEOTIDE SEQUENCE</scope>
    <source>
        <strain evidence="14">B6B</strain>
    </source>
</reference>
<evidence type="ECO:0000256" key="4">
    <source>
        <dbReference type="ARBA" id="ARBA00022692"/>
    </source>
</evidence>
<evidence type="ECO:0000256" key="12">
    <source>
        <dbReference type="HAMAP-Rule" id="MF_01811"/>
    </source>
</evidence>
<evidence type="ECO:0000256" key="5">
    <source>
        <dbReference type="ARBA" id="ARBA00022729"/>
    </source>
</evidence>
<evidence type="ECO:0000256" key="11">
    <source>
        <dbReference type="ARBA" id="ARBA00023288"/>
    </source>
</evidence>
<evidence type="ECO:0000256" key="1">
    <source>
        <dbReference type="ARBA" id="ARBA00004651"/>
    </source>
</evidence>
<evidence type="ECO:0000313" key="15">
    <source>
        <dbReference type="Proteomes" id="UP000799092"/>
    </source>
</evidence>
<dbReference type="InterPro" id="IPR028055">
    <property type="entry name" value="YidC/Oxa/ALB_C"/>
</dbReference>
<feature type="transmembrane region" description="Helical" evidence="12">
    <location>
        <begin position="128"/>
        <end position="149"/>
    </location>
</feature>
<evidence type="ECO:0000256" key="10">
    <source>
        <dbReference type="ARBA" id="ARBA00023186"/>
    </source>
</evidence>
<dbReference type="PANTHER" id="PTHR12428:SF65">
    <property type="entry name" value="CYTOCHROME C OXIDASE ASSEMBLY PROTEIN COX18, MITOCHONDRIAL"/>
    <property type="match status" value="1"/>
</dbReference>
<keyword evidence="8 12" id="KW-0472">Membrane</keyword>
<evidence type="ECO:0000256" key="8">
    <source>
        <dbReference type="ARBA" id="ARBA00023136"/>
    </source>
</evidence>
<feature type="domain" description="Membrane insertase YidC/Oxa/ALB C-terminal" evidence="13">
    <location>
        <begin position="59"/>
        <end position="246"/>
    </location>
</feature>
<keyword evidence="15" id="KW-1185">Reference proteome</keyword>
<keyword evidence="5 12" id="KW-0732">Signal</keyword>
<dbReference type="HAMAP" id="MF_01811">
    <property type="entry name" value="YidC_type2"/>
    <property type="match status" value="1"/>
</dbReference>
<dbReference type="PROSITE" id="PS51257">
    <property type="entry name" value="PROKAR_LIPOPROTEIN"/>
    <property type="match status" value="1"/>
</dbReference>
<evidence type="ECO:0000259" key="13">
    <source>
        <dbReference type="Pfam" id="PF02096"/>
    </source>
</evidence>
<evidence type="ECO:0000256" key="2">
    <source>
        <dbReference type="ARBA" id="ARBA00022448"/>
    </source>
</evidence>
<dbReference type="PANTHER" id="PTHR12428">
    <property type="entry name" value="OXA1"/>
    <property type="match status" value="1"/>
</dbReference>
<feature type="transmembrane region" description="Helical" evidence="12">
    <location>
        <begin position="204"/>
        <end position="222"/>
    </location>
</feature>
<dbReference type="InterPro" id="IPR047196">
    <property type="entry name" value="YidC_ALB_C"/>
</dbReference>
<dbReference type="NCBIfam" id="NF002803">
    <property type="entry name" value="PRK02944.1"/>
    <property type="match status" value="1"/>
</dbReference>
<dbReference type="RefSeq" id="WP_153738004.1">
    <property type="nucleotide sequence ID" value="NZ_WJNG01000015.1"/>
</dbReference>
<keyword evidence="4 12" id="KW-0812">Transmembrane</keyword>
<dbReference type="CDD" id="cd20070">
    <property type="entry name" value="5TM_YidC_Alb3"/>
    <property type="match status" value="1"/>
</dbReference>
<accession>A0A6A8DFC2</accession>
<keyword evidence="3 12" id="KW-1003">Cell membrane</keyword>
<comment type="subcellular location">
    <subcellularLocation>
        <location evidence="1 12">Cell membrane</location>
        <topology evidence="1 12">Multi-pass membrane protein</topology>
    </subcellularLocation>
</comment>
<dbReference type="EMBL" id="WJNG01000015">
    <property type="protein sequence ID" value="MRH44405.1"/>
    <property type="molecule type" value="Genomic_DNA"/>
</dbReference>
<keyword evidence="6 12" id="KW-0653">Protein transport</keyword>
<proteinExistence type="inferred from homology"/>
<dbReference type="GO" id="GO:0032977">
    <property type="term" value="F:membrane insertase activity"/>
    <property type="evidence" value="ECO:0007669"/>
    <property type="project" value="InterPro"/>
</dbReference>
<dbReference type="InterPro" id="IPR001708">
    <property type="entry name" value="YidC/ALB3/OXA1/COX18"/>
</dbReference>
<dbReference type="InterPro" id="IPR023060">
    <property type="entry name" value="YidC/YidC1/YidC2_Firmicutes"/>
</dbReference>
<dbReference type="NCBIfam" id="TIGR03592">
    <property type="entry name" value="yidC_oxa1_cterm"/>
    <property type="match status" value="1"/>
</dbReference>
<feature type="transmembrane region" description="Helical" evidence="12">
    <location>
        <begin position="35"/>
        <end position="52"/>
    </location>
</feature>
<keyword evidence="10 12" id="KW-0143">Chaperone</keyword>
<comment type="similarity">
    <text evidence="12">Belongs to the OXA1/ALB3/YidC family. Type 2 subfamily.</text>
</comment>
<feature type="transmembrane region" description="Helical" evidence="12">
    <location>
        <begin position="59"/>
        <end position="79"/>
    </location>
</feature>
<dbReference type="GO" id="GO:0015031">
    <property type="term" value="P:protein transport"/>
    <property type="evidence" value="ECO:0007669"/>
    <property type="project" value="UniProtKB-KW"/>
</dbReference>
<dbReference type="PRINTS" id="PR00701">
    <property type="entry name" value="60KDINNERMP"/>
</dbReference>
<evidence type="ECO:0000256" key="3">
    <source>
        <dbReference type="ARBA" id="ARBA00022475"/>
    </source>
</evidence>
<protein>
    <recommendedName>
        <fullName evidence="12">Membrane protein insertase YidC</fullName>
    </recommendedName>
    <alternativeName>
        <fullName evidence="12">Foldase YidC</fullName>
    </alternativeName>
    <alternativeName>
        <fullName evidence="12">Membrane integrase YidC</fullName>
    </alternativeName>
    <alternativeName>
        <fullName evidence="12">Membrane protein YidC</fullName>
    </alternativeName>
</protein>
<comment type="function">
    <text evidence="12">Required for the insertion and/or proper folding and/or complex formation of integral membrane proteins into the membrane. Involved in integration of membrane proteins that insert both dependently and independently of the Sec translocase complex, as well as at least some lipoproteins.</text>
</comment>
<dbReference type="GO" id="GO:0051205">
    <property type="term" value="P:protein insertion into membrane"/>
    <property type="evidence" value="ECO:0007669"/>
    <property type="project" value="TreeGrafter"/>
</dbReference>
<comment type="caution">
    <text evidence="14">The sequence shown here is derived from an EMBL/GenBank/DDBJ whole genome shotgun (WGS) entry which is preliminary data.</text>
</comment>